<protein>
    <submittedName>
        <fullName evidence="1">Uncharacterized protein</fullName>
    </submittedName>
</protein>
<accession>A0A444VZP4</accession>
<reference evidence="1 2" key="1">
    <citation type="submission" date="2014-12" db="EMBL/GenBank/DDBJ databases">
        <title>Genome sequence of Flavobacterium anhuiense RCM74.</title>
        <authorList>
            <person name="Kim J.F."/>
            <person name="Song J.Y."/>
            <person name="Kwak M.-J."/>
            <person name="Lee S.-W."/>
        </authorList>
    </citation>
    <scope>NUCLEOTIDE SEQUENCE [LARGE SCALE GENOMIC DNA]</scope>
    <source>
        <strain evidence="1 2">RCM74</strain>
    </source>
</reference>
<dbReference type="RefSeq" id="WP_165352447.1">
    <property type="nucleotide sequence ID" value="NZ_JUIV01000006.1"/>
</dbReference>
<sequence>MMTEDEEEKIRGKFTPEKVMQMLDSEGMNVTIEEAIEIYFLSESLKPAK</sequence>
<dbReference type="Proteomes" id="UP000290433">
    <property type="component" value="Unassembled WGS sequence"/>
</dbReference>
<comment type="caution">
    <text evidence="1">The sequence shown here is derived from an EMBL/GenBank/DDBJ whole genome shotgun (WGS) entry which is preliminary data.</text>
</comment>
<name>A0A444VZP4_9FLAO</name>
<gene>
    <name evidence="1" type="ORF">NU08_2177</name>
</gene>
<evidence type="ECO:0000313" key="2">
    <source>
        <dbReference type="Proteomes" id="UP000290433"/>
    </source>
</evidence>
<proteinExistence type="predicted"/>
<organism evidence="1 2">
    <name type="scientific">Flavobacterium anhuiense</name>
    <dbReference type="NCBI Taxonomy" id="459526"/>
    <lineage>
        <taxon>Bacteria</taxon>
        <taxon>Pseudomonadati</taxon>
        <taxon>Bacteroidota</taxon>
        <taxon>Flavobacteriia</taxon>
        <taxon>Flavobacteriales</taxon>
        <taxon>Flavobacteriaceae</taxon>
        <taxon>Flavobacterium</taxon>
    </lineage>
</organism>
<dbReference type="AlphaFoldDB" id="A0A444VZP4"/>
<dbReference type="EMBL" id="JUIV01000006">
    <property type="protein sequence ID" value="RYJ38952.1"/>
    <property type="molecule type" value="Genomic_DNA"/>
</dbReference>
<evidence type="ECO:0000313" key="1">
    <source>
        <dbReference type="EMBL" id="RYJ38952.1"/>
    </source>
</evidence>